<dbReference type="GeneID" id="39421922"/>
<dbReference type="InterPro" id="IPR051682">
    <property type="entry name" value="Mito_Persulfide_Diox"/>
</dbReference>
<gene>
    <name evidence="3" type="primary">pksB</name>
    <name evidence="3" type="ORF">NFRAN_2778</name>
</gene>
<dbReference type="RefSeq" id="WP_134485125.1">
    <property type="nucleotide sequence ID" value="NZ_LR216287.1"/>
</dbReference>
<dbReference type="EMBL" id="LR216287">
    <property type="protein sequence ID" value="VFJ15101.1"/>
    <property type="molecule type" value="Genomic_DNA"/>
</dbReference>
<keyword evidence="1" id="KW-0479">Metal-binding</keyword>
<dbReference type="Proteomes" id="UP000294299">
    <property type="component" value="Chromosome NFRAN"/>
</dbReference>
<proteinExistence type="predicted"/>
<keyword evidence="3" id="KW-0378">Hydrolase</keyword>
<feature type="domain" description="Metallo-beta-lactamase" evidence="2">
    <location>
        <begin position="12"/>
        <end position="170"/>
    </location>
</feature>
<evidence type="ECO:0000313" key="4">
    <source>
        <dbReference type="Proteomes" id="UP000294299"/>
    </source>
</evidence>
<dbReference type="InterPro" id="IPR044528">
    <property type="entry name" value="POD-like_MBL-fold"/>
</dbReference>
<dbReference type="PANTHER" id="PTHR43084:SF1">
    <property type="entry name" value="PERSULFIDE DIOXYGENASE ETHE1, MITOCHONDRIAL"/>
    <property type="match status" value="1"/>
</dbReference>
<dbReference type="Pfam" id="PF00753">
    <property type="entry name" value="Lactamase_B"/>
    <property type="match status" value="2"/>
</dbReference>
<dbReference type="InterPro" id="IPR036866">
    <property type="entry name" value="RibonucZ/Hydroxyglut_hydro"/>
</dbReference>
<protein>
    <submittedName>
        <fullName evidence="3">Putative polyketide biosynthesis zinc-dependent hydrolase PksB</fullName>
        <ecNumber evidence="3">3.-.-.-</ecNumber>
    </submittedName>
</protein>
<evidence type="ECO:0000259" key="2">
    <source>
        <dbReference type="SMART" id="SM00849"/>
    </source>
</evidence>
<evidence type="ECO:0000256" key="1">
    <source>
        <dbReference type="ARBA" id="ARBA00022723"/>
    </source>
</evidence>
<dbReference type="AlphaFoldDB" id="A0A484IDC4"/>
<dbReference type="KEGG" id="nfn:NFRAN_2778"/>
<dbReference type="CDD" id="cd07724">
    <property type="entry name" value="POD-like_MBL-fold"/>
    <property type="match status" value="1"/>
</dbReference>
<dbReference type="PANTHER" id="PTHR43084">
    <property type="entry name" value="PERSULFIDE DIOXYGENASE ETHE1"/>
    <property type="match status" value="1"/>
</dbReference>
<evidence type="ECO:0000313" key="3">
    <source>
        <dbReference type="EMBL" id="VFJ15101.1"/>
    </source>
</evidence>
<accession>A0A484IDC4</accession>
<dbReference type="EC" id="3.-.-.-" evidence="3"/>
<name>A0A484IDC4_9ARCH</name>
<dbReference type="OrthoDB" id="197151at2157"/>
<reference evidence="3 4" key="1">
    <citation type="submission" date="2019-02" db="EMBL/GenBank/DDBJ databases">
        <authorList>
            <person name="Lehtovirta-Morley E L."/>
        </authorList>
    </citation>
    <scope>NUCLEOTIDE SEQUENCE [LARGE SCALE GENOMIC DNA]</scope>
    <source>
        <strain evidence="3">NFRAN1</strain>
    </source>
</reference>
<organism evidence="3 4">
    <name type="scientific">Candidatus Nitrosocosmicus franklandianus</name>
    <dbReference type="NCBI Taxonomy" id="1798806"/>
    <lineage>
        <taxon>Archaea</taxon>
        <taxon>Nitrososphaerota</taxon>
        <taxon>Nitrososphaeria</taxon>
        <taxon>Nitrososphaerales</taxon>
        <taxon>Nitrososphaeraceae</taxon>
        <taxon>Candidatus Nitrosocosmicus</taxon>
    </lineage>
</organism>
<keyword evidence="4" id="KW-1185">Reference proteome</keyword>
<dbReference type="GO" id="GO:0006749">
    <property type="term" value="P:glutathione metabolic process"/>
    <property type="evidence" value="ECO:0007669"/>
    <property type="project" value="InterPro"/>
</dbReference>
<dbReference type="GO" id="GO:0050313">
    <property type="term" value="F:sulfur dioxygenase activity"/>
    <property type="evidence" value="ECO:0007669"/>
    <property type="project" value="InterPro"/>
</dbReference>
<sequence>MKIEQFLVGEMANFTYLLIDEINNSCIIVDPSWDLDTIFEYIKKNNLQIKFIINTHSHFDHTLGNEQVVQVTGAKIMQHRNSPLHKDKILEDGDRIEFGSSIIDVIYTPGHTKDSICLIVDNEIILTGDTIFVGSCGRLDLPGGSASEMFDSIYGKLSNLDEKLIVYPGHHYGSKKTSSMRDEKQNNFVFKFRSKEEFLSFMNT</sequence>
<dbReference type="SMART" id="SM00849">
    <property type="entry name" value="Lactamase_B"/>
    <property type="match status" value="1"/>
</dbReference>
<dbReference type="Gene3D" id="3.60.15.10">
    <property type="entry name" value="Ribonuclease Z/Hydroxyacylglutathione hydrolase-like"/>
    <property type="match status" value="1"/>
</dbReference>
<dbReference type="SUPFAM" id="SSF56281">
    <property type="entry name" value="Metallo-hydrolase/oxidoreductase"/>
    <property type="match status" value="1"/>
</dbReference>
<dbReference type="GO" id="GO:0046872">
    <property type="term" value="F:metal ion binding"/>
    <property type="evidence" value="ECO:0007669"/>
    <property type="project" value="UniProtKB-KW"/>
</dbReference>
<dbReference type="InterPro" id="IPR001279">
    <property type="entry name" value="Metallo-B-lactamas"/>
</dbReference>
<dbReference type="GO" id="GO:0016787">
    <property type="term" value="F:hydrolase activity"/>
    <property type="evidence" value="ECO:0007669"/>
    <property type="project" value="UniProtKB-KW"/>
</dbReference>
<dbReference type="GO" id="GO:0070813">
    <property type="term" value="P:hydrogen sulfide metabolic process"/>
    <property type="evidence" value="ECO:0007669"/>
    <property type="project" value="TreeGrafter"/>
</dbReference>